<keyword evidence="2" id="KW-1185">Reference proteome</keyword>
<organism evidence="1 2">
    <name type="scientific">Sphaerodactylus townsendi</name>
    <dbReference type="NCBI Taxonomy" id="933632"/>
    <lineage>
        <taxon>Eukaryota</taxon>
        <taxon>Metazoa</taxon>
        <taxon>Chordata</taxon>
        <taxon>Craniata</taxon>
        <taxon>Vertebrata</taxon>
        <taxon>Euteleostomi</taxon>
        <taxon>Lepidosauria</taxon>
        <taxon>Squamata</taxon>
        <taxon>Bifurcata</taxon>
        <taxon>Gekkota</taxon>
        <taxon>Sphaerodactylidae</taxon>
        <taxon>Sphaerodactylus</taxon>
    </lineage>
</organism>
<name>A0ACB8E9J6_9SAUR</name>
<reference evidence="1" key="1">
    <citation type="submission" date="2021-08" db="EMBL/GenBank/DDBJ databases">
        <title>The first chromosome-level gecko genome reveals the dynamic sex chromosomes of Neotropical dwarf geckos (Sphaerodactylidae: Sphaerodactylus).</title>
        <authorList>
            <person name="Pinto B.J."/>
            <person name="Keating S.E."/>
            <person name="Gamble T."/>
        </authorList>
    </citation>
    <scope>NUCLEOTIDE SEQUENCE</scope>
    <source>
        <strain evidence="1">TG3544</strain>
    </source>
</reference>
<accession>A0ACB8E9J6</accession>
<comment type="caution">
    <text evidence="1">The sequence shown here is derived from an EMBL/GenBank/DDBJ whole genome shotgun (WGS) entry which is preliminary data.</text>
</comment>
<evidence type="ECO:0000313" key="1">
    <source>
        <dbReference type="EMBL" id="KAH7988936.1"/>
    </source>
</evidence>
<proteinExistence type="predicted"/>
<gene>
    <name evidence="1" type="ORF">K3G42_023940</name>
</gene>
<protein>
    <submittedName>
        <fullName evidence="1">Uncharacterized protein</fullName>
    </submittedName>
</protein>
<sequence length="78" mass="8571">MVMPFHSKSHYAQPFIADACIIVTQEKVSGNRNEISDPAIIDSDSIGAAARGARYGGKAACHSAHQRDSRWPMEKNRD</sequence>
<dbReference type="Proteomes" id="UP000827872">
    <property type="component" value="Linkage Group LG10"/>
</dbReference>
<dbReference type="EMBL" id="CM037623">
    <property type="protein sequence ID" value="KAH7988936.1"/>
    <property type="molecule type" value="Genomic_DNA"/>
</dbReference>
<evidence type="ECO:0000313" key="2">
    <source>
        <dbReference type="Proteomes" id="UP000827872"/>
    </source>
</evidence>